<keyword evidence="1" id="KW-0732">Signal</keyword>
<evidence type="ECO:0008006" key="4">
    <source>
        <dbReference type="Google" id="ProtNLM"/>
    </source>
</evidence>
<accession>A0A8H3Z4A7</accession>
<evidence type="ECO:0000313" key="3">
    <source>
        <dbReference type="Proteomes" id="UP000447873"/>
    </source>
</evidence>
<proteinExistence type="predicted"/>
<evidence type="ECO:0000256" key="1">
    <source>
        <dbReference type="SAM" id="SignalP"/>
    </source>
</evidence>
<feature type="signal peptide" evidence="1">
    <location>
        <begin position="1"/>
        <end position="20"/>
    </location>
</feature>
<organism evidence="2 3">
    <name type="scientific">Venturia inaequalis</name>
    <name type="common">Apple scab fungus</name>
    <dbReference type="NCBI Taxonomy" id="5025"/>
    <lineage>
        <taxon>Eukaryota</taxon>
        <taxon>Fungi</taxon>
        <taxon>Dikarya</taxon>
        <taxon>Ascomycota</taxon>
        <taxon>Pezizomycotina</taxon>
        <taxon>Dothideomycetes</taxon>
        <taxon>Pleosporomycetidae</taxon>
        <taxon>Venturiales</taxon>
        <taxon>Venturiaceae</taxon>
        <taxon>Venturia</taxon>
    </lineage>
</organism>
<sequence>MRSTSSFFVIGLSLVICAEAGVIKIWIAESCRTYVPMIAPTIDSALLRARLGQQKLLELQEQKLQNSNLTPEMVQIDLAVEWLLTARGMEDAAGRFDRIGRFEFDGVSTGLWGDAEKGKVGDVIIYCGFKRFKFNEKMQLWHDTVNNIKIIKELYEELIAVNTGHLATVSQNAGPPNVAVSSVTLLAGGLDLWWNHYLGRKQTSWNAGREVDRLHANWIAEFMTRSQSTKPWIDTFGDMLDATLLHEFSHVVEAGSSEDTEELNSYGWDNALDIRRSDNAGQFQRLSFVILPDEQVENLMFFATATKLVTLGYELREDGSWDNLHQDPNSARPACGRSML</sequence>
<comment type="caution">
    <text evidence="2">The sequence shown here is derived from an EMBL/GenBank/DDBJ whole genome shotgun (WGS) entry which is preliminary data.</text>
</comment>
<dbReference type="EMBL" id="WNWS01000041">
    <property type="protein sequence ID" value="KAE9985360.1"/>
    <property type="molecule type" value="Genomic_DNA"/>
</dbReference>
<gene>
    <name evidence="2" type="ORF">EG328_007613</name>
</gene>
<protein>
    <recommendedName>
        <fullName evidence="4">Lysine-specific metallo-endopeptidase domain-containing protein</fullName>
    </recommendedName>
</protein>
<evidence type="ECO:0000313" key="2">
    <source>
        <dbReference type="EMBL" id="KAE9985360.1"/>
    </source>
</evidence>
<reference evidence="2 3" key="1">
    <citation type="submission" date="2018-12" db="EMBL/GenBank/DDBJ databases">
        <title>Venturia inaequalis Genome Resource.</title>
        <authorList>
            <person name="Lichtner F.J."/>
        </authorList>
    </citation>
    <scope>NUCLEOTIDE SEQUENCE [LARGE SCALE GENOMIC DNA]</scope>
    <source>
        <strain evidence="2 3">120213</strain>
    </source>
</reference>
<name>A0A8H3Z4A7_VENIN</name>
<feature type="chain" id="PRO_5034439052" description="Lysine-specific metallo-endopeptidase domain-containing protein" evidence="1">
    <location>
        <begin position="21"/>
        <end position="340"/>
    </location>
</feature>
<dbReference type="Proteomes" id="UP000447873">
    <property type="component" value="Unassembled WGS sequence"/>
</dbReference>
<dbReference type="AlphaFoldDB" id="A0A8H3Z4A7"/>